<dbReference type="Proteomes" id="UP000223913">
    <property type="component" value="Unassembled WGS sequence"/>
</dbReference>
<organism evidence="4 5">
    <name type="scientific">Flavilitoribacter nigricans (strain ATCC 23147 / DSM 23189 / NBRC 102662 / NCIMB 1420 / SS-2)</name>
    <name type="common">Lewinella nigricans</name>
    <dbReference type="NCBI Taxonomy" id="1122177"/>
    <lineage>
        <taxon>Bacteria</taxon>
        <taxon>Pseudomonadati</taxon>
        <taxon>Bacteroidota</taxon>
        <taxon>Saprospiria</taxon>
        <taxon>Saprospirales</taxon>
        <taxon>Lewinellaceae</taxon>
        <taxon>Flavilitoribacter</taxon>
    </lineage>
</organism>
<evidence type="ECO:0000256" key="2">
    <source>
        <dbReference type="SAM" id="SignalP"/>
    </source>
</evidence>
<name>A0A2D0NCK4_FLAN2</name>
<proteinExistence type="inferred from homology"/>
<keyword evidence="2" id="KW-0732">Signal</keyword>
<dbReference type="Pfam" id="PF03795">
    <property type="entry name" value="YCII"/>
    <property type="match status" value="1"/>
</dbReference>
<gene>
    <name evidence="4" type="ORF">CRP01_13080</name>
</gene>
<evidence type="ECO:0000313" key="4">
    <source>
        <dbReference type="EMBL" id="PHN05909.1"/>
    </source>
</evidence>
<dbReference type="OrthoDB" id="8481699at2"/>
<keyword evidence="5" id="KW-1185">Reference proteome</keyword>
<dbReference type="InterPro" id="IPR011008">
    <property type="entry name" value="Dimeric_a/b-barrel"/>
</dbReference>
<feature type="chain" id="PRO_5012655044" description="YCII-related domain-containing protein" evidence="2">
    <location>
        <begin position="20"/>
        <end position="173"/>
    </location>
</feature>
<dbReference type="AlphaFoldDB" id="A0A2D0NCK4"/>
<evidence type="ECO:0000313" key="5">
    <source>
        <dbReference type="Proteomes" id="UP000223913"/>
    </source>
</evidence>
<reference evidence="4 5" key="1">
    <citation type="submission" date="2017-10" db="EMBL/GenBank/DDBJ databases">
        <title>The draft genome sequence of Lewinella nigricans NBRC 102662.</title>
        <authorList>
            <person name="Wang K."/>
        </authorList>
    </citation>
    <scope>NUCLEOTIDE SEQUENCE [LARGE SCALE GENOMIC DNA]</scope>
    <source>
        <strain evidence="4 5">NBRC 102662</strain>
    </source>
</reference>
<comment type="caution">
    <text evidence="4">The sequence shown here is derived from an EMBL/GenBank/DDBJ whole genome shotgun (WGS) entry which is preliminary data.</text>
</comment>
<dbReference type="Gene3D" id="3.30.70.1060">
    <property type="entry name" value="Dimeric alpha+beta barrel"/>
    <property type="match status" value="1"/>
</dbReference>
<evidence type="ECO:0000256" key="1">
    <source>
        <dbReference type="ARBA" id="ARBA00007689"/>
    </source>
</evidence>
<dbReference type="SUPFAM" id="SSF54909">
    <property type="entry name" value="Dimeric alpha+beta barrel"/>
    <property type="match status" value="1"/>
</dbReference>
<evidence type="ECO:0000259" key="3">
    <source>
        <dbReference type="Pfam" id="PF03795"/>
    </source>
</evidence>
<feature type="signal peptide" evidence="2">
    <location>
        <begin position="1"/>
        <end position="19"/>
    </location>
</feature>
<dbReference type="RefSeq" id="WP_099150502.1">
    <property type="nucleotide sequence ID" value="NZ_PDUD01000019.1"/>
</dbReference>
<accession>A0A2D0NCK4</accession>
<dbReference type="EMBL" id="PDUD01000019">
    <property type="protein sequence ID" value="PHN05909.1"/>
    <property type="molecule type" value="Genomic_DNA"/>
</dbReference>
<sequence length="173" mass="18976">MLQITRTFLFLSFIGLFTACSPTTDTSETETEVTAVAANDDPATDSAYDPELAKELGADEYGMKKYVMAFLKRGPNRDRSPEEAQALQKAHMDNIGRMAEAGQLILAGPFMDDGDIRGIYIFDVETIEEAQALTETDPAIQAGSLVMELHPWYGSAALMKLADIYPKLSKESI</sequence>
<protein>
    <recommendedName>
        <fullName evidence="3">YCII-related domain-containing protein</fullName>
    </recommendedName>
</protein>
<dbReference type="PROSITE" id="PS51257">
    <property type="entry name" value="PROKAR_LIPOPROTEIN"/>
    <property type="match status" value="1"/>
</dbReference>
<comment type="similarity">
    <text evidence="1">Belongs to the YciI family.</text>
</comment>
<dbReference type="InterPro" id="IPR005545">
    <property type="entry name" value="YCII"/>
</dbReference>
<feature type="domain" description="YCII-related" evidence="3">
    <location>
        <begin position="76"/>
        <end position="151"/>
    </location>
</feature>